<keyword evidence="4 6" id="KW-1133">Transmembrane helix</keyword>
<dbReference type="Proteomes" id="UP000029391">
    <property type="component" value="Unassembled WGS sequence"/>
</dbReference>
<feature type="transmembrane region" description="Helical" evidence="6">
    <location>
        <begin position="257"/>
        <end position="280"/>
    </location>
</feature>
<proteinExistence type="predicted"/>
<dbReference type="GO" id="GO:0005886">
    <property type="term" value="C:plasma membrane"/>
    <property type="evidence" value="ECO:0007669"/>
    <property type="project" value="UniProtKB-SubCell"/>
</dbReference>
<name>A0A091B923_9GAMM</name>
<sequence length="295" mass="31724">MATPGERKHPWLQRAAARLESSFAWKVASRFIAIDLLAQAAALSLYALISLAPLLLIVLWLTASLMPSAQDALVAQIAGLAGDAAGEVAATIIANAESRPDLGSVAGWWNTALLFVAATIVFAHLQSTLNLIFATSPDELRGGALAWLRKRVFSFGIVFALGFLLLVSMTLTTAVQFAFARVPTLVPAMADIVSLLVYAFAFALLYRFLPDRRVRWAMAFVGGTLTASLFVLGRWGIGQWLAYSAPASPYGAFAAPVLMLVWMYYAALVFFGSALVTAVLDETAGKRPTQIRRPS</sequence>
<feature type="transmembrane region" description="Helical" evidence="6">
    <location>
        <begin position="108"/>
        <end position="132"/>
    </location>
</feature>
<dbReference type="InterPro" id="IPR017039">
    <property type="entry name" value="Virul_fac_BrkB"/>
</dbReference>
<dbReference type="PANTHER" id="PTHR30213:SF1">
    <property type="entry name" value="INNER MEMBRANE PROTEIN YHJD"/>
    <property type="match status" value="1"/>
</dbReference>
<accession>A0A091B923</accession>
<keyword evidence="3 6" id="KW-0812">Transmembrane</keyword>
<evidence type="ECO:0000256" key="1">
    <source>
        <dbReference type="ARBA" id="ARBA00004651"/>
    </source>
</evidence>
<feature type="transmembrane region" description="Helical" evidence="6">
    <location>
        <begin position="216"/>
        <end position="237"/>
    </location>
</feature>
<evidence type="ECO:0000256" key="2">
    <source>
        <dbReference type="ARBA" id="ARBA00022475"/>
    </source>
</evidence>
<dbReference type="OrthoDB" id="9797028at2"/>
<dbReference type="STRING" id="1121013.GCA_000426365_00452"/>
<organism evidence="7 8">
    <name type="scientific">Arenimonas composti TR7-09 = DSM 18010</name>
    <dbReference type="NCBI Taxonomy" id="1121013"/>
    <lineage>
        <taxon>Bacteria</taxon>
        <taxon>Pseudomonadati</taxon>
        <taxon>Pseudomonadota</taxon>
        <taxon>Gammaproteobacteria</taxon>
        <taxon>Lysobacterales</taxon>
        <taxon>Lysobacteraceae</taxon>
        <taxon>Arenimonas</taxon>
    </lineage>
</organism>
<dbReference type="PIRSF" id="PIRSF035875">
    <property type="entry name" value="RNase_BN"/>
    <property type="match status" value="1"/>
</dbReference>
<reference evidence="7 8" key="1">
    <citation type="submission" date="2013-09" db="EMBL/GenBank/DDBJ databases">
        <title>Genome sequencing of Arenimonas composti.</title>
        <authorList>
            <person name="Chen F."/>
            <person name="Wang G."/>
        </authorList>
    </citation>
    <scope>NUCLEOTIDE SEQUENCE [LARGE SCALE GENOMIC DNA]</scope>
    <source>
        <strain evidence="7 8">TR7-09</strain>
    </source>
</reference>
<comment type="caution">
    <text evidence="7">The sequence shown here is derived from an EMBL/GenBank/DDBJ whole genome shotgun (WGS) entry which is preliminary data.</text>
</comment>
<feature type="transmembrane region" description="Helical" evidence="6">
    <location>
        <begin position="36"/>
        <end position="61"/>
    </location>
</feature>
<dbReference type="eggNOG" id="COG1295">
    <property type="taxonomic scope" value="Bacteria"/>
</dbReference>
<evidence type="ECO:0000256" key="6">
    <source>
        <dbReference type="SAM" id="Phobius"/>
    </source>
</evidence>
<keyword evidence="2" id="KW-1003">Cell membrane</keyword>
<evidence type="ECO:0000313" key="8">
    <source>
        <dbReference type="Proteomes" id="UP000029391"/>
    </source>
</evidence>
<protein>
    <submittedName>
        <fullName evidence="7">Uncharacterized protein</fullName>
    </submittedName>
</protein>
<evidence type="ECO:0000256" key="3">
    <source>
        <dbReference type="ARBA" id="ARBA00022692"/>
    </source>
</evidence>
<evidence type="ECO:0000256" key="5">
    <source>
        <dbReference type="ARBA" id="ARBA00023136"/>
    </source>
</evidence>
<dbReference type="PANTHER" id="PTHR30213">
    <property type="entry name" value="INNER MEMBRANE PROTEIN YHJD"/>
    <property type="match status" value="1"/>
</dbReference>
<dbReference type="EMBL" id="AWXU01000056">
    <property type="protein sequence ID" value="KFN48251.1"/>
    <property type="molecule type" value="Genomic_DNA"/>
</dbReference>
<evidence type="ECO:0000256" key="4">
    <source>
        <dbReference type="ARBA" id="ARBA00022989"/>
    </source>
</evidence>
<comment type="subcellular location">
    <subcellularLocation>
        <location evidence="1">Cell membrane</location>
        <topology evidence="1">Multi-pass membrane protein</topology>
    </subcellularLocation>
</comment>
<gene>
    <name evidence="7" type="ORF">P873_01455</name>
</gene>
<keyword evidence="5 6" id="KW-0472">Membrane</keyword>
<feature type="transmembrane region" description="Helical" evidence="6">
    <location>
        <begin position="185"/>
        <end position="209"/>
    </location>
</feature>
<keyword evidence="8" id="KW-1185">Reference proteome</keyword>
<dbReference type="AlphaFoldDB" id="A0A091B923"/>
<feature type="transmembrane region" description="Helical" evidence="6">
    <location>
        <begin position="152"/>
        <end position="179"/>
    </location>
</feature>
<dbReference type="Pfam" id="PF03631">
    <property type="entry name" value="Virul_fac_BrkB"/>
    <property type="match status" value="1"/>
</dbReference>
<dbReference type="RefSeq" id="WP_051239385.1">
    <property type="nucleotide sequence ID" value="NZ_AUFF01000001.1"/>
</dbReference>
<evidence type="ECO:0000313" key="7">
    <source>
        <dbReference type="EMBL" id="KFN48251.1"/>
    </source>
</evidence>